<keyword evidence="1" id="KW-0175">Coiled coil</keyword>
<protein>
    <recommendedName>
        <fullName evidence="5">Coiled-coil domain-containing protein</fullName>
    </recommendedName>
</protein>
<evidence type="ECO:0008006" key="5">
    <source>
        <dbReference type="Google" id="ProtNLM"/>
    </source>
</evidence>
<evidence type="ECO:0000256" key="2">
    <source>
        <dbReference type="SAM" id="MobiDB-lite"/>
    </source>
</evidence>
<feature type="coiled-coil region" evidence="1">
    <location>
        <begin position="434"/>
        <end position="471"/>
    </location>
</feature>
<dbReference type="PANTHER" id="PTHR22028:SF5">
    <property type="entry name" value="COILED-COIL DOMAIN-CONTAINING PROTEIN 191"/>
    <property type="match status" value="1"/>
</dbReference>
<gene>
    <name evidence="3" type="ORF">BEMITA_LOCUS11792</name>
</gene>
<name>A0A9P0G5V2_BEMTA</name>
<feature type="coiled-coil region" evidence="1">
    <location>
        <begin position="530"/>
        <end position="601"/>
    </location>
</feature>
<evidence type="ECO:0000313" key="3">
    <source>
        <dbReference type="EMBL" id="CAH0775589.1"/>
    </source>
</evidence>
<feature type="region of interest" description="Disordered" evidence="2">
    <location>
        <begin position="384"/>
        <end position="417"/>
    </location>
</feature>
<dbReference type="InterPro" id="IPR052270">
    <property type="entry name" value="CACF_protein"/>
</dbReference>
<dbReference type="EMBL" id="OU963868">
    <property type="protein sequence ID" value="CAH0775589.1"/>
    <property type="molecule type" value="Genomic_DNA"/>
</dbReference>
<evidence type="ECO:0000256" key="1">
    <source>
        <dbReference type="SAM" id="Coils"/>
    </source>
</evidence>
<feature type="coiled-coil region" evidence="1">
    <location>
        <begin position="66"/>
        <end position="93"/>
    </location>
</feature>
<reference evidence="3" key="1">
    <citation type="submission" date="2021-12" db="EMBL/GenBank/DDBJ databases">
        <authorList>
            <person name="King R."/>
        </authorList>
    </citation>
    <scope>NUCLEOTIDE SEQUENCE</scope>
</reference>
<sequence length="793" mass="95233">MFSQKVNNSEGDNMNLQTELIQDMIQDLLNKNVIGDEALHHLKQDQMKTYEPNMIMDLRHHQIREEHKLNQVKNQIQEEARRLIQNEEQTEKERVKELRLVNREILKFQKRLETEHKKLINDYNWHRCTTKKIWTVNGNKAADPVMMVTADKIRTDDLNVGKDLHLEEFSDVRTLKVSEFHHEELECEQGNRNFIEVLIRKTPGKIESNNRGVNTDFNCDTKNTREDVQLSEGEYKIMNRVWIQWMKFVQQKKNNSNQTLENETHLDYAEQGTNMTTSKEEGEPRIPLYDYDASSICESRQKVEALEDEMCDEDEENCANEYFFMLFEQKRANFTLRRFFRKWKNWTLQKRELEHLQAERQQREEKIRKYIELIATKQKTVSEVKSKPSPSLESSFLTDMSDFSDSGSKVSASSKSTNYGEKYKHRFQAQKSIIASQKSKIEDQNKIIEDLKSLQLRLEAEMSQRESSQNLKATLQNFDPRHKSKSAFVQRALSSDSGYRSIDHTSDNNSVEHDNSEEHTEKKSVASEMVRRMEKRNAERKLKMQAAQERRRQLEEEKLRKAIEEEEMKQRREIEAKQKKIEEIREKQRLERERAEEQIREREIFHQNCQIAEESNRRRLLTKGLRKLHYNVLTIKRDSFIADDSYKMKLKQRCFRTWRRNVKQTVAMKITEAELFYDQCLKRKAFQQIFEIYKDYIQKSQAADDMYDMKVQSKYFKRWYDISCQAYLKMQEKMKVAANFHDRRIVRSNFNQWKKLPKIMFEERGREKRLRALRERVQELIPDYCPVPFENED</sequence>
<dbReference type="PANTHER" id="PTHR22028">
    <property type="entry name" value="SFI1 SPINDLE BODY DOMAIN-CONTAINING PROTEIN-RELATED"/>
    <property type="match status" value="1"/>
</dbReference>
<feature type="region of interest" description="Disordered" evidence="2">
    <location>
        <begin position="476"/>
        <end position="527"/>
    </location>
</feature>
<evidence type="ECO:0000313" key="4">
    <source>
        <dbReference type="Proteomes" id="UP001152759"/>
    </source>
</evidence>
<feature type="compositionally biased region" description="Basic and acidic residues" evidence="2">
    <location>
        <begin position="501"/>
        <end position="527"/>
    </location>
</feature>
<feature type="compositionally biased region" description="Polar residues" evidence="2">
    <location>
        <begin position="387"/>
        <end position="398"/>
    </location>
</feature>
<dbReference type="AlphaFoldDB" id="A0A9P0G5V2"/>
<dbReference type="Proteomes" id="UP001152759">
    <property type="component" value="Chromosome 7"/>
</dbReference>
<keyword evidence="4" id="KW-1185">Reference proteome</keyword>
<feature type="compositionally biased region" description="Low complexity" evidence="2">
    <location>
        <begin position="401"/>
        <end position="416"/>
    </location>
</feature>
<proteinExistence type="predicted"/>
<accession>A0A9P0G5V2</accession>
<organism evidence="3 4">
    <name type="scientific">Bemisia tabaci</name>
    <name type="common">Sweetpotato whitefly</name>
    <name type="synonym">Aleurodes tabaci</name>
    <dbReference type="NCBI Taxonomy" id="7038"/>
    <lineage>
        <taxon>Eukaryota</taxon>
        <taxon>Metazoa</taxon>
        <taxon>Ecdysozoa</taxon>
        <taxon>Arthropoda</taxon>
        <taxon>Hexapoda</taxon>
        <taxon>Insecta</taxon>
        <taxon>Pterygota</taxon>
        <taxon>Neoptera</taxon>
        <taxon>Paraneoptera</taxon>
        <taxon>Hemiptera</taxon>
        <taxon>Sternorrhyncha</taxon>
        <taxon>Aleyrodoidea</taxon>
        <taxon>Aleyrodidae</taxon>
        <taxon>Aleyrodinae</taxon>
        <taxon>Bemisia</taxon>
    </lineage>
</organism>